<reference evidence="1 2" key="1">
    <citation type="journal article" date="2022" name="Hortic Res">
        <title>A haplotype resolved chromosomal level avocado genome allows analysis of novel avocado genes.</title>
        <authorList>
            <person name="Nath O."/>
            <person name="Fletcher S.J."/>
            <person name="Hayward A."/>
            <person name="Shaw L.M."/>
            <person name="Masouleh A.K."/>
            <person name="Furtado A."/>
            <person name="Henry R.J."/>
            <person name="Mitter N."/>
        </authorList>
    </citation>
    <scope>NUCLEOTIDE SEQUENCE [LARGE SCALE GENOMIC DNA]</scope>
    <source>
        <strain evidence="2">cv. Hass</strain>
    </source>
</reference>
<sequence>MSLCGGCCRWCTGFIFTLGLTALLMWLSFRPSRPKFSVSEFHIPALNKTSNSNLTSQIPPTNTSIFFNLKLENPNKDKGIYYDALSLTFYYDALNYSQIGNASIPAFYQGYKKTAHKKGNLSAGARAFWEDATKVVSEGKKAAFMVRMVTRVRYKIVGFKTRRHGLNLTAKVEVNDHGTSHGAKLHSLWVTWCGGYCAPWVMVWMFLVLVLW</sequence>
<keyword evidence="2" id="KW-1185">Reference proteome</keyword>
<dbReference type="EMBL" id="CM056818">
    <property type="protein sequence ID" value="KAJ8622159.1"/>
    <property type="molecule type" value="Genomic_DNA"/>
</dbReference>
<proteinExistence type="predicted"/>
<accession>A0ACC2KLU7</accession>
<dbReference type="Proteomes" id="UP001234297">
    <property type="component" value="Chromosome 10"/>
</dbReference>
<evidence type="ECO:0000313" key="2">
    <source>
        <dbReference type="Proteomes" id="UP001234297"/>
    </source>
</evidence>
<organism evidence="1 2">
    <name type="scientific">Persea americana</name>
    <name type="common">Avocado</name>
    <dbReference type="NCBI Taxonomy" id="3435"/>
    <lineage>
        <taxon>Eukaryota</taxon>
        <taxon>Viridiplantae</taxon>
        <taxon>Streptophyta</taxon>
        <taxon>Embryophyta</taxon>
        <taxon>Tracheophyta</taxon>
        <taxon>Spermatophyta</taxon>
        <taxon>Magnoliopsida</taxon>
        <taxon>Magnoliidae</taxon>
        <taxon>Laurales</taxon>
        <taxon>Lauraceae</taxon>
        <taxon>Persea</taxon>
    </lineage>
</organism>
<protein>
    <submittedName>
        <fullName evidence="1">Uncharacterized protein</fullName>
    </submittedName>
</protein>
<gene>
    <name evidence="1" type="ORF">MRB53_030688</name>
</gene>
<name>A0ACC2KLU7_PERAE</name>
<evidence type="ECO:0000313" key="1">
    <source>
        <dbReference type="EMBL" id="KAJ8622159.1"/>
    </source>
</evidence>
<comment type="caution">
    <text evidence="1">The sequence shown here is derived from an EMBL/GenBank/DDBJ whole genome shotgun (WGS) entry which is preliminary data.</text>
</comment>